<feature type="transmembrane region" description="Helical" evidence="6">
    <location>
        <begin position="59"/>
        <end position="83"/>
    </location>
</feature>
<reference evidence="8 9" key="1">
    <citation type="submission" date="2016-12" db="EMBL/GenBank/DDBJ databases">
        <title>The genomes of Aspergillus section Nigri reveals drivers in fungal speciation.</title>
        <authorList>
            <consortium name="DOE Joint Genome Institute"/>
            <person name="Vesth T.C."/>
            <person name="Nybo J."/>
            <person name="Theobald S."/>
            <person name="Brandl J."/>
            <person name="Frisvad J.C."/>
            <person name="Nielsen K.F."/>
            <person name="Lyhne E.K."/>
            <person name="Kogle M.E."/>
            <person name="Kuo A."/>
            <person name="Riley R."/>
            <person name="Clum A."/>
            <person name="Nolan M."/>
            <person name="Lipzen A."/>
            <person name="Salamov A."/>
            <person name="Henrissat B."/>
            <person name="Wiebenga A."/>
            <person name="De Vries R.P."/>
            <person name="Grigoriev I.V."/>
            <person name="Mortensen U.H."/>
            <person name="Andersen M.R."/>
            <person name="Baker S.E."/>
        </authorList>
    </citation>
    <scope>NUCLEOTIDE SEQUENCE [LARGE SCALE GENOMIC DNA]</scope>
    <source>
        <strain evidence="8 9">JOP 1030-1</strain>
    </source>
</reference>
<dbReference type="Proteomes" id="UP000248349">
    <property type="component" value="Unassembled WGS sequence"/>
</dbReference>
<dbReference type="PANTHER" id="PTHR33048">
    <property type="entry name" value="PTH11-LIKE INTEGRAL MEMBRANE PROTEIN (AFU_ORTHOLOGUE AFUA_5G11245)"/>
    <property type="match status" value="1"/>
</dbReference>
<evidence type="ECO:0000256" key="5">
    <source>
        <dbReference type="ARBA" id="ARBA00038359"/>
    </source>
</evidence>
<sequence length="373" mass="41455">MDMSELVGLPPTGVDLTANNESKNDAIAATMYTLACITIGVRLFSRIKVQQARIGLDDWLIVSALLSGTANLACAIVGGTYGVGRHIWVVNMDDIIAMVKIMFANVLLYVTTVTLIKLSIILSYRRIFGMRWTMWACVGISLSYWAGCTIAFLAACQPVSYYWTKYLDPEGGTERYDLSAFYIGHAVSNMVGDIIILLVPVPLVWSLQLRVSQKVQILSIFLLGGFVCVASAIRIYYFTFVNSVDVTWILGDIFIWSSIEPSIGIFCACLPVLQPLFRTIFNRVTGAPVRVKPKPRTTGPPKALRYAPNILSRIQGGDERIARRDEEAMLSTISARYELDSVGKDRLSGEETGPFDLLSITIQKEFQIQEEHR</sequence>
<keyword evidence="2 6" id="KW-0812">Transmembrane</keyword>
<dbReference type="STRING" id="1450539.A0A318ZYZ2"/>
<evidence type="ECO:0000313" key="8">
    <source>
        <dbReference type="EMBL" id="PYH49420.1"/>
    </source>
</evidence>
<keyword evidence="4 6" id="KW-0472">Membrane</keyword>
<keyword evidence="3 6" id="KW-1133">Transmembrane helix</keyword>
<evidence type="ECO:0000313" key="9">
    <source>
        <dbReference type="Proteomes" id="UP000248349"/>
    </source>
</evidence>
<dbReference type="RefSeq" id="XP_025435402.1">
    <property type="nucleotide sequence ID" value="XM_025580096.1"/>
</dbReference>
<name>A0A318ZYZ2_9EURO</name>
<feature type="domain" description="Rhodopsin" evidence="7">
    <location>
        <begin position="41"/>
        <end position="278"/>
    </location>
</feature>
<gene>
    <name evidence="8" type="ORF">BP01DRAFT_76809</name>
</gene>
<evidence type="ECO:0000256" key="4">
    <source>
        <dbReference type="ARBA" id="ARBA00023136"/>
    </source>
</evidence>
<comment type="subcellular location">
    <subcellularLocation>
        <location evidence="1">Membrane</location>
        <topology evidence="1">Multi-pass membrane protein</topology>
    </subcellularLocation>
</comment>
<dbReference type="EMBL" id="KZ821219">
    <property type="protein sequence ID" value="PYH49420.1"/>
    <property type="molecule type" value="Genomic_DNA"/>
</dbReference>
<evidence type="ECO:0000256" key="1">
    <source>
        <dbReference type="ARBA" id="ARBA00004141"/>
    </source>
</evidence>
<dbReference type="InterPro" id="IPR052337">
    <property type="entry name" value="SAT4-like"/>
</dbReference>
<dbReference type="InterPro" id="IPR049326">
    <property type="entry name" value="Rhodopsin_dom_fungi"/>
</dbReference>
<dbReference type="GO" id="GO:0016020">
    <property type="term" value="C:membrane"/>
    <property type="evidence" value="ECO:0007669"/>
    <property type="project" value="UniProtKB-SubCell"/>
</dbReference>
<protein>
    <recommendedName>
        <fullName evidence="7">Rhodopsin domain-containing protein</fullName>
    </recommendedName>
</protein>
<dbReference type="AlphaFoldDB" id="A0A318ZYZ2"/>
<feature type="transmembrane region" description="Helical" evidence="6">
    <location>
        <begin position="26"/>
        <end position="47"/>
    </location>
</feature>
<accession>A0A318ZYZ2</accession>
<proteinExistence type="inferred from homology"/>
<feature type="transmembrane region" description="Helical" evidence="6">
    <location>
        <begin position="132"/>
        <end position="160"/>
    </location>
</feature>
<organism evidence="8 9">
    <name type="scientific">Aspergillus saccharolyticus JOP 1030-1</name>
    <dbReference type="NCBI Taxonomy" id="1450539"/>
    <lineage>
        <taxon>Eukaryota</taxon>
        <taxon>Fungi</taxon>
        <taxon>Dikarya</taxon>
        <taxon>Ascomycota</taxon>
        <taxon>Pezizomycotina</taxon>
        <taxon>Eurotiomycetes</taxon>
        <taxon>Eurotiomycetidae</taxon>
        <taxon>Eurotiales</taxon>
        <taxon>Aspergillaceae</taxon>
        <taxon>Aspergillus</taxon>
        <taxon>Aspergillus subgen. Circumdati</taxon>
    </lineage>
</organism>
<dbReference type="GeneID" id="37081325"/>
<evidence type="ECO:0000256" key="2">
    <source>
        <dbReference type="ARBA" id="ARBA00022692"/>
    </source>
</evidence>
<dbReference type="PANTHER" id="PTHR33048:SF163">
    <property type="entry name" value="INTEGRAL MEMBRANE PROTEIN (AFU_ORTHOLOGUE AFUA_8G05510)"/>
    <property type="match status" value="1"/>
</dbReference>
<evidence type="ECO:0000256" key="6">
    <source>
        <dbReference type="SAM" id="Phobius"/>
    </source>
</evidence>
<comment type="similarity">
    <text evidence="5">Belongs to the SAT4 family.</text>
</comment>
<dbReference type="Pfam" id="PF20684">
    <property type="entry name" value="Fung_rhodopsin"/>
    <property type="match status" value="1"/>
</dbReference>
<evidence type="ECO:0000256" key="3">
    <source>
        <dbReference type="ARBA" id="ARBA00022989"/>
    </source>
</evidence>
<feature type="transmembrane region" description="Helical" evidence="6">
    <location>
        <begin position="95"/>
        <end position="120"/>
    </location>
</feature>
<dbReference type="OrthoDB" id="5429740at2759"/>
<feature type="transmembrane region" description="Helical" evidence="6">
    <location>
        <begin position="180"/>
        <end position="205"/>
    </location>
</feature>
<feature type="transmembrane region" description="Helical" evidence="6">
    <location>
        <begin position="253"/>
        <end position="273"/>
    </location>
</feature>
<keyword evidence="9" id="KW-1185">Reference proteome</keyword>
<feature type="transmembrane region" description="Helical" evidence="6">
    <location>
        <begin position="217"/>
        <end position="238"/>
    </location>
</feature>
<evidence type="ECO:0000259" key="7">
    <source>
        <dbReference type="Pfam" id="PF20684"/>
    </source>
</evidence>